<feature type="repeat" description="ANK" evidence="1">
    <location>
        <begin position="149"/>
        <end position="181"/>
    </location>
</feature>
<evidence type="ECO:0000313" key="5">
    <source>
        <dbReference type="Proteomes" id="UP000244855"/>
    </source>
</evidence>
<dbReference type="Gene3D" id="1.25.40.20">
    <property type="entry name" value="Ankyrin repeat-containing domain"/>
    <property type="match status" value="1"/>
</dbReference>
<evidence type="ECO:0000259" key="3">
    <source>
        <dbReference type="PROSITE" id="PS50181"/>
    </source>
</evidence>
<keyword evidence="5" id="KW-1185">Reference proteome</keyword>
<organism evidence="4 5">
    <name type="scientific">Periconia macrospinosa</name>
    <dbReference type="NCBI Taxonomy" id="97972"/>
    <lineage>
        <taxon>Eukaryota</taxon>
        <taxon>Fungi</taxon>
        <taxon>Dikarya</taxon>
        <taxon>Ascomycota</taxon>
        <taxon>Pezizomycotina</taxon>
        <taxon>Dothideomycetes</taxon>
        <taxon>Pleosporomycetidae</taxon>
        <taxon>Pleosporales</taxon>
        <taxon>Massarineae</taxon>
        <taxon>Periconiaceae</taxon>
        <taxon>Periconia</taxon>
    </lineage>
</organism>
<dbReference type="PROSITE" id="PS50297">
    <property type="entry name" value="ANK_REP_REGION"/>
    <property type="match status" value="1"/>
</dbReference>
<sequence>MGTTSDTPPLEASAPDQLSNCPNEILGEIVSYLDVPSIRKLARASKKLRSFATDYLDRLLYNTGILGLPPVVISGIASHLNTFQISRFARVSQKLYSNLMKQLVAQNLEDYDGALLPLLARHSLTQMAQQMVDLGRGQGINRYRDRLLMDDNPLCIAAHYGHTKMVKLLLAAGAHRALYGTHKALGYAITGRHVGTAKVLSRGENLLDIWLDHTGESALQKACRMRLVSLVRYYLNSYHCHHVKDRASVQDCSIALRVVRDSRHNATTPRLKEADFQIVSMLLKCGANLDFSLSFRRSFGPLRIFSDSRVDKLLDAAYRNPGSRKHLKRARREANKQSDPQN</sequence>
<dbReference type="PROSITE" id="PS50181">
    <property type="entry name" value="FBOX"/>
    <property type="match status" value="1"/>
</dbReference>
<dbReference type="InterPro" id="IPR001810">
    <property type="entry name" value="F-box_dom"/>
</dbReference>
<reference evidence="4 5" key="1">
    <citation type="journal article" date="2018" name="Sci. Rep.">
        <title>Comparative genomics provides insights into the lifestyle and reveals functional heterogeneity of dark septate endophytic fungi.</title>
        <authorList>
            <person name="Knapp D.G."/>
            <person name="Nemeth J.B."/>
            <person name="Barry K."/>
            <person name="Hainaut M."/>
            <person name="Henrissat B."/>
            <person name="Johnson J."/>
            <person name="Kuo A."/>
            <person name="Lim J.H.P."/>
            <person name="Lipzen A."/>
            <person name="Nolan M."/>
            <person name="Ohm R.A."/>
            <person name="Tamas L."/>
            <person name="Grigoriev I.V."/>
            <person name="Spatafora J.W."/>
            <person name="Nagy L.G."/>
            <person name="Kovacs G.M."/>
        </authorList>
    </citation>
    <scope>NUCLEOTIDE SEQUENCE [LARGE SCALE GENOMIC DNA]</scope>
    <source>
        <strain evidence="4 5">DSE2036</strain>
    </source>
</reference>
<dbReference type="SUPFAM" id="SSF48403">
    <property type="entry name" value="Ankyrin repeat"/>
    <property type="match status" value="1"/>
</dbReference>
<dbReference type="EMBL" id="KZ805536">
    <property type="protein sequence ID" value="PVH94407.1"/>
    <property type="molecule type" value="Genomic_DNA"/>
</dbReference>
<evidence type="ECO:0000256" key="1">
    <source>
        <dbReference type="PROSITE-ProRule" id="PRU00023"/>
    </source>
</evidence>
<protein>
    <recommendedName>
        <fullName evidence="3">F-box domain-containing protein</fullName>
    </recommendedName>
</protein>
<name>A0A2V1D8E2_9PLEO</name>
<dbReference type="SMART" id="SM00256">
    <property type="entry name" value="FBOX"/>
    <property type="match status" value="2"/>
</dbReference>
<dbReference type="InterPro" id="IPR036047">
    <property type="entry name" value="F-box-like_dom_sf"/>
</dbReference>
<dbReference type="Pfam" id="PF00646">
    <property type="entry name" value="F-box"/>
    <property type="match status" value="1"/>
</dbReference>
<dbReference type="InterPro" id="IPR002110">
    <property type="entry name" value="Ankyrin_rpt"/>
</dbReference>
<proteinExistence type="predicted"/>
<dbReference type="STRING" id="97972.A0A2V1D8E2"/>
<dbReference type="Pfam" id="PF00023">
    <property type="entry name" value="Ank"/>
    <property type="match status" value="1"/>
</dbReference>
<gene>
    <name evidence="4" type="ORF">DM02DRAFT_676205</name>
</gene>
<dbReference type="SUPFAM" id="SSF81383">
    <property type="entry name" value="F-box domain"/>
    <property type="match status" value="1"/>
</dbReference>
<feature type="compositionally biased region" description="Basic residues" evidence="2">
    <location>
        <begin position="322"/>
        <end position="331"/>
    </location>
</feature>
<feature type="region of interest" description="Disordered" evidence="2">
    <location>
        <begin position="322"/>
        <end position="342"/>
    </location>
</feature>
<keyword evidence="1" id="KW-0040">ANK repeat</keyword>
<accession>A0A2V1D8E2</accession>
<dbReference type="PROSITE" id="PS50088">
    <property type="entry name" value="ANK_REPEAT"/>
    <property type="match status" value="1"/>
</dbReference>
<dbReference type="AlphaFoldDB" id="A0A2V1D8E2"/>
<evidence type="ECO:0000256" key="2">
    <source>
        <dbReference type="SAM" id="MobiDB-lite"/>
    </source>
</evidence>
<feature type="domain" description="F-box" evidence="3">
    <location>
        <begin position="15"/>
        <end position="63"/>
    </location>
</feature>
<dbReference type="Proteomes" id="UP000244855">
    <property type="component" value="Unassembled WGS sequence"/>
</dbReference>
<dbReference type="OrthoDB" id="366390at2759"/>
<dbReference type="CDD" id="cd09917">
    <property type="entry name" value="F-box_SF"/>
    <property type="match status" value="1"/>
</dbReference>
<evidence type="ECO:0000313" key="4">
    <source>
        <dbReference type="EMBL" id="PVH94407.1"/>
    </source>
</evidence>
<dbReference type="InterPro" id="IPR036770">
    <property type="entry name" value="Ankyrin_rpt-contain_sf"/>
</dbReference>